<organism evidence="1 2">
    <name type="scientific">Racocetra persica</name>
    <dbReference type="NCBI Taxonomy" id="160502"/>
    <lineage>
        <taxon>Eukaryota</taxon>
        <taxon>Fungi</taxon>
        <taxon>Fungi incertae sedis</taxon>
        <taxon>Mucoromycota</taxon>
        <taxon>Glomeromycotina</taxon>
        <taxon>Glomeromycetes</taxon>
        <taxon>Diversisporales</taxon>
        <taxon>Gigasporaceae</taxon>
        <taxon>Racocetra</taxon>
    </lineage>
</organism>
<gene>
    <name evidence="1" type="ORF">RPERSI_LOCUS20525</name>
</gene>
<reference evidence="1" key="1">
    <citation type="submission" date="2021-06" db="EMBL/GenBank/DDBJ databases">
        <authorList>
            <person name="Kallberg Y."/>
            <person name="Tangrot J."/>
            <person name="Rosling A."/>
        </authorList>
    </citation>
    <scope>NUCLEOTIDE SEQUENCE</scope>
    <source>
        <strain evidence="1">MA461A</strain>
    </source>
</reference>
<keyword evidence="2" id="KW-1185">Reference proteome</keyword>
<proteinExistence type="predicted"/>
<name>A0ACA9RKG2_9GLOM</name>
<evidence type="ECO:0000313" key="1">
    <source>
        <dbReference type="EMBL" id="CAG8798439.1"/>
    </source>
</evidence>
<dbReference type="EMBL" id="CAJVQC010058209">
    <property type="protein sequence ID" value="CAG8798439.1"/>
    <property type="molecule type" value="Genomic_DNA"/>
</dbReference>
<protein>
    <submittedName>
        <fullName evidence="1">4587_t:CDS:1</fullName>
    </submittedName>
</protein>
<dbReference type="Proteomes" id="UP000789920">
    <property type="component" value="Unassembled WGS sequence"/>
</dbReference>
<feature type="non-terminal residue" evidence="1">
    <location>
        <position position="40"/>
    </location>
</feature>
<accession>A0ACA9RKG2</accession>
<sequence>MLTECQQNVNRTDVAKSLFTDKIARNLFPEPIGQSCGTVQ</sequence>
<comment type="caution">
    <text evidence="1">The sequence shown here is derived from an EMBL/GenBank/DDBJ whole genome shotgun (WGS) entry which is preliminary data.</text>
</comment>
<evidence type="ECO:0000313" key="2">
    <source>
        <dbReference type="Proteomes" id="UP000789920"/>
    </source>
</evidence>